<sequence length="331" mass="36723">MHPGHLSDYLSTLIAHQVQHSVMIWGPPGIGKSSVVAQVAAQRRIGFIDIRLSQLAPTDLRGVPVPRDGVTYWFPPEFLPRDGEGILFLDEINLAPPALQGVAQQLVLDRRVGNYTVPPGWFVWAAGNRKEDRAAVFDMPAPLANRFLHLRVEPNLDSFRHYAIGKNLHEQIVGFLNFRPSLLHKPDLNSESWPSPRSWEMADTLLKLDLDLAPAIGAGAAAEFRVFRQAAAQIPAIDAILKGKSKQAFPDEPSVQYALSSGLVSRIGNVEQALNALRWLSRNAAPEWVQMVAADLFPKLRSRKLYDSFMREVQGDTELLGFLAEFLTLAA</sequence>
<evidence type="ECO:0000313" key="3">
    <source>
        <dbReference type="Proteomes" id="UP000278085"/>
    </source>
</evidence>
<dbReference type="GO" id="GO:0005524">
    <property type="term" value="F:ATP binding"/>
    <property type="evidence" value="ECO:0007669"/>
    <property type="project" value="InterPro"/>
</dbReference>
<dbReference type="SUPFAM" id="SSF52540">
    <property type="entry name" value="P-loop containing nucleoside triphosphate hydrolases"/>
    <property type="match status" value="1"/>
</dbReference>
<name>A0A430HT50_9BURK</name>
<comment type="caution">
    <text evidence="2">The sequence shown here is derived from an EMBL/GenBank/DDBJ whole genome shotgun (WGS) entry which is preliminary data.</text>
</comment>
<feature type="domain" description="ATPase dynein-related AAA" evidence="1">
    <location>
        <begin position="22"/>
        <end position="112"/>
    </location>
</feature>
<keyword evidence="3" id="KW-1185">Reference proteome</keyword>
<evidence type="ECO:0000259" key="1">
    <source>
        <dbReference type="Pfam" id="PF07728"/>
    </source>
</evidence>
<dbReference type="AlphaFoldDB" id="A0A430HT50"/>
<dbReference type="RefSeq" id="WP_126072090.1">
    <property type="nucleotide sequence ID" value="NZ_CP051166.1"/>
</dbReference>
<evidence type="ECO:0000313" key="2">
    <source>
        <dbReference type="EMBL" id="RSZ60706.1"/>
    </source>
</evidence>
<protein>
    <submittedName>
        <fullName evidence="2">MoxR family ATPase</fullName>
    </submittedName>
</protein>
<gene>
    <name evidence="2" type="ORF">EJB06_00785</name>
</gene>
<dbReference type="Proteomes" id="UP000278085">
    <property type="component" value="Unassembled WGS sequence"/>
</dbReference>
<accession>A0A430HT50</accession>
<organism evidence="2 3">
    <name type="scientific">Massilia atriviolacea</name>
    <dbReference type="NCBI Taxonomy" id="2495579"/>
    <lineage>
        <taxon>Bacteria</taxon>
        <taxon>Pseudomonadati</taxon>
        <taxon>Pseudomonadota</taxon>
        <taxon>Betaproteobacteria</taxon>
        <taxon>Burkholderiales</taxon>
        <taxon>Oxalobacteraceae</taxon>
        <taxon>Telluria group</taxon>
        <taxon>Massilia</taxon>
    </lineage>
</organism>
<dbReference type="Gene3D" id="3.40.50.300">
    <property type="entry name" value="P-loop containing nucleotide triphosphate hydrolases"/>
    <property type="match status" value="1"/>
</dbReference>
<dbReference type="CDD" id="cd00009">
    <property type="entry name" value="AAA"/>
    <property type="match status" value="1"/>
</dbReference>
<dbReference type="OrthoDB" id="9808317at2"/>
<dbReference type="GO" id="GO:0016887">
    <property type="term" value="F:ATP hydrolysis activity"/>
    <property type="evidence" value="ECO:0007669"/>
    <property type="project" value="InterPro"/>
</dbReference>
<dbReference type="InterPro" id="IPR011704">
    <property type="entry name" value="ATPase_dyneun-rel_AAA"/>
</dbReference>
<reference evidence="2 3" key="1">
    <citation type="submission" date="2018-12" db="EMBL/GenBank/DDBJ databases">
        <authorList>
            <person name="Yang E."/>
        </authorList>
    </citation>
    <scope>NUCLEOTIDE SEQUENCE [LARGE SCALE GENOMIC DNA]</scope>
    <source>
        <strain evidence="2 3">SOD</strain>
    </source>
</reference>
<dbReference type="EMBL" id="RXLQ01000001">
    <property type="protein sequence ID" value="RSZ60706.1"/>
    <property type="molecule type" value="Genomic_DNA"/>
</dbReference>
<dbReference type="Pfam" id="PF07728">
    <property type="entry name" value="AAA_5"/>
    <property type="match status" value="1"/>
</dbReference>
<dbReference type="InterPro" id="IPR027417">
    <property type="entry name" value="P-loop_NTPase"/>
</dbReference>
<proteinExistence type="predicted"/>